<organism evidence="2 3">
    <name type="scientific">Mycena pura</name>
    <dbReference type="NCBI Taxonomy" id="153505"/>
    <lineage>
        <taxon>Eukaryota</taxon>
        <taxon>Fungi</taxon>
        <taxon>Dikarya</taxon>
        <taxon>Basidiomycota</taxon>
        <taxon>Agaricomycotina</taxon>
        <taxon>Agaricomycetes</taxon>
        <taxon>Agaricomycetidae</taxon>
        <taxon>Agaricales</taxon>
        <taxon>Marasmiineae</taxon>
        <taxon>Mycenaceae</taxon>
        <taxon>Mycena</taxon>
    </lineage>
</organism>
<reference evidence="2" key="1">
    <citation type="submission" date="2023-03" db="EMBL/GenBank/DDBJ databases">
        <title>Massive genome expansion in bonnet fungi (Mycena s.s.) driven by repeated elements and novel gene families across ecological guilds.</title>
        <authorList>
            <consortium name="Lawrence Berkeley National Laboratory"/>
            <person name="Harder C.B."/>
            <person name="Miyauchi S."/>
            <person name="Viragh M."/>
            <person name="Kuo A."/>
            <person name="Thoen E."/>
            <person name="Andreopoulos B."/>
            <person name="Lu D."/>
            <person name="Skrede I."/>
            <person name="Drula E."/>
            <person name="Henrissat B."/>
            <person name="Morin E."/>
            <person name="Kohler A."/>
            <person name="Barry K."/>
            <person name="LaButti K."/>
            <person name="Morin E."/>
            <person name="Salamov A."/>
            <person name="Lipzen A."/>
            <person name="Mereny Z."/>
            <person name="Hegedus B."/>
            <person name="Baldrian P."/>
            <person name="Stursova M."/>
            <person name="Weitz H."/>
            <person name="Taylor A."/>
            <person name="Grigoriev I.V."/>
            <person name="Nagy L.G."/>
            <person name="Martin F."/>
            <person name="Kauserud H."/>
        </authorList>
    </citation>
    <scope>NUCLEOTIDE SEQUENCE</scope>
    <source>
        <strain evidence="2">9144</strain>
    </source>
</reference>
<gene>
    <name evidence="2" type="ORF">GGX14DRAFT_330529</name>
</gene>
<protein>
    <recommendedName>
        <fullName evidence="1">Helicase ATP-binding domain-containing protein</fullName>
    </recommendedName>
</protein>
<sequence length="175" mass="19259">LCCLNTGGGKSAMFSVPLIALREITKNPDLYPNLPTRSRPVGIVITPTKGLAANIVFALTHNTALAYCHETITESRKNGENLVKIIQERLTYSLICLDPEHLRDKAWRRITSADTFRSNVVFGSVDEVHLIKHWGAHFRPQFKHIGAFFRGCLPSSASVFGLSATIQPGADTDSI</sequence>
<name>A0AAD6VFK9_9AGAR</name>
<feature type="non-terminal residue" evidence="2">
    <location>
        <position position="175"/>
    </location>
</feature>
<feature type="domain" description="Helicase ATP-binding" evidence="1">
    <location>
        <begin position="1"/>
        <end position="175"/>
    </location>
</feature>
<dbReference type="SUPFAM" id="SSF52540">
    <property type="entry name" value="P-loop containing nucleoside triphosphate hydrolases"/>
    <property type="match status" value="1"/>
</dbReference>
<proteinExistence type="predicted"/>
<dbReference type="GO" id="GO:0005524">
    <property type="term" value="F:ATP binding"/>
    <property type="evidence" value="ECO:0007669"/>
    <property type="project" value="InterPro"/>
</dbReference>
<evidence type="ECO:0000313" key="2">
    <source>
        <dbReference type="EMBL" id="KAJ7208365.1"/>
    </source>
</evidence>
<evidence type="ECO:0000259" key="1">
    <source>
        <dbReference type="PROSITE" id="PS51192"/>
    </source>
</evidence>
<dbReference type="EMBL" id="JARJCW010000034">
    <property type="protein sequence ID" value="KAJ7208365.1"/>
    <property type="molecule type" value="Genomic_DNA"/>
</dbReference>
<comment type="caution">
    <text evidence="2">The sequence shown here is derived from an EMBL/GenBank/DDBJ whole genome shotgun (WGS) entry which is preliminary data.</text>
</comment>
<dbReference type="InterPro" id="IPR011545">
    <property type="entry name" value="DEAD/DEAH_box_helicase_dom"/>
</dbReference>
<dbReference type="GO" id="GO:0003676">
    <property type="term" value="F:nucleic acid binding"/>
    <property type="evidence" value="ECO:0007669"/>
    <property type="project" value="InterPro"/>
</dbReference>
<feature type="non-terminal residue" evidence="2">
    <location>
        <position position="1"/>
    </location>
</feature>
<keyword evidence="3" id="KW-1185">Reference proteome</keyword>
<dbReference type="Proteomes" id="UP001219525">
    <property type="component" value="Unassembled WGS sequence"/>
</dbReference>
<dbReference type="PROSITE" id="PS51192">
    <property type="entry name" value="HELICASE_ATP_BIND_1"/>
    <property type="match status" value="1"/>
</dbReference>
<accession>A0AAD6VFK9</accession>
<dbReference type="InterPro" id="IPR014001">
    <property type="entry name" value="Helicase_ATP-bd"/>
</dbReference>
<dbReference type="InterPro" id="IPR027417">
    <property type="entry name" value="P-loop_NTPase"/>
</dbReference>
<evidence type="ECO:0000313" key="3">
    <source>
        <dbReference type="Proteomes" id="UP001219525"/>
    </source>
</evidence>
<dbReference type="Gene3D" id="3.40.50.300">
    <property type="entry name" value="P-loop containing nucleotide triphosphate hydrolases"/>
    <property type="match status" value="1"/>
</dbReference>
<dbReference type="AlphaFoldDB" id="A0AAD6VFK9"/>
<dbReference type="Pfam" id="PF00270">
    <property type="entry name" value="DEAD"/>
    <property type="match status" value="1"/>
</dbReference>